<dbReference type="Pfam" id="PF02518">
    <property type="entry name" value="HATPase_c"/>
    <property type="match status" value="1"/>
</dbReference>
<feature type="signal peptide" evidence="5">
    <location>
        <begin position="1"/>
        <end position="22"/>
    </location>
</feature>
<dbReference type="Gene3D" id="3.30.565.10">
    <property type="entry name" value="Histidine kinase-like ATPase, C-terminal domain"/>
    <property type="match status" value="1"/>
</dbReference>
<evidence type="ECO:0000313" key="7">
    <source>
        <dbReference type="EMBL" id="TPG52068.1"/>
    </source>
</evidence>
<keyword evidence="2" id="KW-0418">Kinase</keyword>
<gene>
    <name evidence="7" type="ORF">EAH76_15230</name>
</gene>
<reference evidence="7 8" key="1">
    <citation type="journal article" date="2019" name="Environ. Microbiol.">
        <title>Species interactions and distinct microbial communities in high Arctic permafrost affected cryosols are associated with the CH4 and CO2 gas fluxes.</title>
        <authorList>
            <person name="Altshuler I."/>
            <person name="Hamel J."/>
            <person name="Turney S."/>
            <person name="Magnuson E."/>
            <person name="Levesque R."/>
            <person name="Greer C."/>
            <person name="Whyte L.G."/>
        </authorList>
    </citation>
    <scope>NUCLEOTIDE SEQUENCE [LARGE SCALE GENOMIC DNA]</scope>
    <source>
        <strain evidence="7 8">E6.1</strain>
    </source>
</reference>
<evidence type="ECO:0000256" key="5">
    <source>
        <dbReference type="SAM" id="SignalP"/>
    </source>
</evidence>
<dbReference type="Gene3D" id="2.130.10.10">
    <property type="entry name" value="YVTN repeat-like/Quinoprotein amine dehydrogenase"/>
    <property type="match status" value="2"/>
</dbReference>
<dbReference type="Pfam" id="PF07730">
    <property type="entry name" value="HisKA_3"/>
    <property type="match status" value="1"/>
</dbReference>
<keyword evidence="5" id="KW-0732">Signal</keyword>
<dbReference type="SMART" id="SM00387">
    <property type="entry name" value="HATPase_c"/>
    <property type="match status" value="1"/>
</dbReference>
<dbReference type="InterPro" id="IPR003594">
    <property type="entry name" value="HATPase_dom"/>
</dbReference>
<dbReference type="GO" id="GO:0046983">
    <property type="term" value="F:protein dimerization activity"/>
    <property type="evidence" value="ECO:0007669"/>
    <property type="project" value="InterPro"/>
</dbReference>
<dbReference type="InterPro" id="IPR011123">
    <property type="entry name" value="Y_Y_Y"/>
</dbReference>
<dbReference type="GO" id="GO:0016020">
    <property type="term" value="C:membrane"/>
    <property type="evidence" value="ECO:0007669"/>
    <property type="project" value="InterPro"/>
</dbReference>
<dbReference type="Gene3D" id="1.20.5.1930">
    <property type="match status" value="1"/>
</dbReference>
<dbReference type="InterPro" id="IPR015943">
    <property type="entry name" value="WD40/YVTN_repeat-like_dom_sf"/>
</dbReference>
<protein>
    <recommendedName>
        <fullName evidence="6">Histidine kinase/HSP90-like ATPase domain-containing protein</fullName>
    </recommendedName>
</protein>
<keyword evidence="3" id="KW-0902">Two-component regulatory system</keyword>
<evidence type="ECO:0000256" key="3">
    <source>
        <dbReference type="ARBA" id="ARBA00023012"/>
    </source>
</evidence>
<evidence type="ECO:0000256" key="4">
    <source>
        <dbReference type="SAM" id="Phobius"/>
    </source>
</evidence>
<dbReference type="Pfam" id="PF07495">
    <property type="entry name" value="Y_Y_Y"/>
    <property type="match status" value="1"/>
</dbReference>
<comment type="caution">
    <text evidence="7">The sequence shown here is derived from an EMBL/GenBank/DDBJ whole genome shotgun (WGS) entry which is preliminary data.</text>
</comment>
<feature type="domain" description="Histidine kinase/HSP90-like ATPase" evidence="6">
    <location>
        <begin position="898"/>
        <end position="995"/>
    </location>
</feature>
<evidence type="ECO:0000256" key="2">
    <source>
        <dbReference type="ARBA" id="ARBA00022777"/>
    </source>
</evidence>
<dbReference type="Pfam" id="PF07494">
    <property type="entry name" value="Reg_prop"/>
    <property type="match status" value="1"/>
</dbReference>
<dbReference type="Gene3D" id="2.60.40.10">
    <property type="entry name" value="Immunoglobulins"/>
    <property type="match status" value="1"/>
</dbReference>
<accession>A0A502FR91</accession>
<name>A0A502FR91_9SPHN</name>
<dbReference type="Proteomes" id="UP000319931">
    <property type="component" value="Unassembled WGS sequence"/>
</dbReference>
<keyword evidence="4" id="KW-0812">Transmembrane</keyword>
<evidence type="ECO:0000256" key="1">
    <source>
        <dbReference type="ARBA" id="ARBA00022679"/>
    </source>
</evidence>
<evidence type="ECO:0000259" key="6">
    <source>
        <dbReference type="SMART" id="SM00387"/>
    </source>
</evidence>
<keyword evidence="4" id="KW-0472">Membrane</keyword>
<proteinExistence type="predicted"/>
<dbReference type="InterPro" id="IPR011110">
    <property type="entry name" value="Reg_prop"/>
</dbReference>
<sequence>MRRILVLLFALLSVSWMSPAAALDPSRRLTQFKHTAWTVDDGAPSNILALAQTADGYLWIGSLDGLFRFDGVTFERVELKGGETSIWSLLAARDGGLWIGHASGRITVLNHGLETDASLPSSKFPVIKLVQDRSGDVWAQLGTFFHGLARFHQGKWTEIDARWGLNSRGYFDTLATADGRILVVDRIGIHVLNPGSHRFVETDIKPGEKTSFGLATSRSGEIWASETDVGVRKISTPVADQKLHLVGTPIQGTIGMVLQRVIFDRDGNLWGVAKGAGVYRITPQILAQGAAGTLPAKTTVERFATTDGLSSNSALPIFEDREGTIWVGTVRGLDRFRATNVAVEQHLPPTTEGHLTAVDHRGTIYVLDSNNLYRMHADGSPERLLTNLKGPQTLCESNDGTMWLTTYDEMYKSTGGPFTHVPRVGGTHNSYLDCVADPHGGLWFMRVANGFLHYARDGTTTDYPPPSGVKSEGPNIVTFDRQGRMIASMGHSSLVRIDSLRIHPLWNVKVDPKRRIVSLYQGARDLLIGTAGGLARMRDDHIAQLGARFPWLQSATGIVETPQGDTWLFAKKGVARVRTAALAQAFETKSAVLPHELFDFRDGLDGVSRVGESPSSVLRAADGKLWFRAEDNLFVIDPARLVRNTLPPPVSISAILYSGHRIRDPQNVSLPKATSAVQINYSALSLAVPERVQFRYRLEGVDADWVDPGSRRQAFYSNLKPGTYHFRVIASNNDGIWNRTGASLEFTIPPTFLQSWWFVALCILTMIIFLWFFYQMRLRQIAARVRAGMEVRLAERERIARELHDTMLQGIQGVIMRFQSVADKVPEDGQVKGLLEDALDRADAMLVDGRERVLQLRSEGGEDDLEKVFSDLGTRSTLDRPMDFKVTVLGHPRALEPAVREETARIGDQAIANAFQHSGGSAVRVIISYSEDALGVTVSDNGVGMPDGRDKTAIAEGHFGVLGMRERAERIGATLNLFARRAGGTEMTLNVPARLAYKNAAGEGSVWIRVRDRLGFDGFRAR</sequence>
<feature type="transmembrane region" description="Helical" evidence="4">
    <location>
        <begin position="756"/>
        <end position="774"/>
    </location>
</feature>
<dbReference type="EMBL" id="RCZC01000004">
    <property type="protein sequence ID" value="TPG52068.1"/>
    <property type="molecule type" value="Genomic_DNA"/>
</dbReference>
<dbReference type="PANTHER" id="PTHR24421">
    <property type="entry name" value="NITRATE/NITRITE SENSOR PROTEIN NARX-RELATED"/>
    <property type="match status" value="1"/>
</dbReference>
<keyword evidence="8" id="KW-1185">Reference proteome</keyword>
<dbReference type="PANTHER" id="PTHR24421:SF62">
    <property type="entry name" value="SENSORY TRANSDUCTION HISTIDINE KINASE"/>
    <property type="match status" value="1"/>
</dbReference>
<organism evidence="7 8">
    <name type="scientific">Sphingomonas glacialis</name>
    <dbReference type="NCBI Taxonomy" id="658225"/>
    <lineage>
        <taxon>Bacteria</taxon>
        <taxon>Pseudomonadati</taxon>
        <taxon>Pseudomonadota</taxon>
        <taxon>Alphaproteobacteria</taxon>
        <taxon>Sphingomonadales</taxon>
        <taxon>Sphingomonadaceae</taxon>
        <taxon>Sphingomonas</taxon>
    </lineage>
</organism>
<dbReference type="OrthoDB" id="9778496at2"/>
<dbReference type="SUPFAM" id="SSF55874">
    <property type="entry name" value="ATPase domain of HSP90 chaperone/DNA topoisomerase II/histidine kinase"/>
    <property type="match status" value="1"/>
</dbReference>
<dbReference type="InterPro" id="IPR013783">
    <property type="entry name" value="Ig-like_fold"/>
</dbReference>
<keyword evidence="4" id="KW-1133">Transmembrane helix</keyword>
<dbReference type="GO" id="GO:0000155">
    <property type="term" value="F:phosphorelay sensor kinase activity"/>
    <property type="evidence" value="ECO:0007669"/>
    <property type="project" value="InterPro"/>
</dbReference>
<dbReference type="AlphaFoldDB" id="A0A502FR91"/>
<dbReference type="InterPro" id="IPR036890">
    <property type="entry name" value="HATPase_C_sf"/>
</dbReference>
<dbReference type="SUPFAM" id="SSF63829">
    <property type="entry name" value="Calcium-dependent phosphotriesterase"/>
    <property type="match status" value="3"/>
</dbReference>
<feature type="chain" id="PRO_5021366647" description="Histidine kinase/HSP90-like ATPase domain-containing protein" evidence="5">
    <location>
        <begin position="23"/>
        <end position="1022"/>
    </location>
</feature>
<evidence type="ECO:0000313" key="8">
    <source>
        <dbReference type="Proteomes" id="UP000319931"/>
    </source>
</evidence>
<keyword evidence="1" id="KW-0808">Transferase</keyword>
<dbReference type="InterPro" id="IPR050482">
    <property type="entry name" value="Sensor_HK_TwoCompSys"/>
</dbReference>
<dbReference type="InterPro" id="IPR011712">
    <property type="entry name" value="Sig_transdc_His_kin_sub3_dim/P"/>
</dbReference>
<dbReference type="CDD" id="cd16917">
    <property type="entry name" value="HATPase_UhpB-NarQ-NarX-like"/>
    <property type="match status" value="1"/>
</dbReference>